<dbReference type="InterPro" id="IPR001534">
    <property type="entry name" value="Transthyretin-like"/>
</dbReference>
<comment type="subcellular location">
    <subcellularLocation>
        <location evidence="1">Secreted</location>
    </subcellularLocation>
</comment>
<dbReference type="Proteomes" id="UP000887540">
    <property type="component" value="Unplaced"/>
</dbReference>
<evidence type="ECO:0000313" key="5">
    <source>
        <dbReference type="Proteomes" id="UP000887540"/>
    </source>
</evidence>
<dbReference type="InterPro" id="IPR038479">
    <property type="entry name" value="Transthyretin-like_sf"/>
</dbReference>
<evidence type="ECO:0000256" key="3">
    <source>
        <dbReference type="ARBA" id="ARBA00022525"/>
    </source>
</evidence>
<keyword evidence="4" id="KW-0732">Signal</keyword>
<dbReference type="GO" id="GO:0009986">
    <property type="term" value="C:cell surface"/>
    <property type="evidence" value="ECO:0007669"/>
    <property type="project" value="InterPro"/>
</dbReference>
<name>A0A914D830_9BILA</name>
<comment type="similarity">
    <text evidence="2">Belongs to the nematode transthyretin-like family.</text>
</comment>
<dbReference type="Pfam" id="PF01060">
    <property type="entry name" value="TTR-52"/>
    <property type="match status" value="1"/>
</dbReference>
<evidence type="ECO:0000256" key="1">
    <source>
        <dbReference type="ARBA" id="ARBA00004613"/>
    </source>
</evidence>
<accession>A0A914D830</accession>
<dbReference type="Gene3D" id="2.60.40.3330">
    <property type="match status" value="1"/>
</dbReference>
<organism evidence="5 6">
    <name type="scientific">Acrobeloides nanus</name>
    <dbReference type="NCBI Taxonomy" id="290746"/>
    <lineage>
        <taxon>Eukaryota</taxon>
        <taxon>Metazoa</taxon>
        <taxon>Ecdysozoa</taxon>
        <taxon>Nematoda</taxon>
        <taxon>Chromadorea</taxon>
        <taxon>Rhabditida</taxon>
        <taxon>Tylenchina</taxon>
        <taxon>Cephalobomorpha</taxon>
        <taxon>Cephaloboidea</taxon>
        <taxon>Cephalobidae</taxon>
        <taxon>Acrobeloides</taxon>
    </lineage>
</organism>
<keyword evidence="5" id="KW-1185">Reference proteome</keyword>
<sequence length="98" mass="11207">MYDHDIFTADDFMGNGTTNSQGQFSFGGTTNEFFEIEPRIHIYHDCNDGINTCQRKLTIVIPKKYISYSSTPSQYLVYDTGIIELTNISDEESHDCIH</sequence>
<evidence type="ECO:0000313" key="6">
    <source>
        <dbReference type="WBParaSite" id="ACRNAN_scaffold20613.g15089.t1"/>
    </source>
</evidence>
<proteinExistence type="inferred from homology"/>
<dbReference type="PANTHER" id="PTHR21700">
    <property type="entry name" value="TRANSTHYRETIN-LIKE FAMILY PROTEIN-RELATED"/>
    <property type="match status" value="1"/>
</dbReference>
<evidence type="ECO:0000256" key="4">
    <source>
        <dbReference type="ARBA" id="ARBA00022729"/>
    </source>
</evidence>
<dbReference type="AlphaFoldDB" id="A0A914D830"/>
<reference evidence="6" key="1">
    <citation type="submission" date="2022-11" db="UniProtKB">
        <authorList>
            <consortium name="WormBaseParasite"/>
        </authorList>
    </citation>
    <scope>IDENTIFICATION</scope>
</reference>
<evidence type="ECO:0000256" key="2">
    <source>
        <dbReference type="ARBA" id="ARBA00010112"/>
    </source>
</evidence>
<protein>
    <submittedName>
        <fullName evidence="6">Transthyretin-like family protein</fullName>
    </submittedName>
</protein>
<dbReference type="PANTHER" id="PTHR21700:SF3">
    <property type="entry name" value="TRANSTHYRETIN-LIKE PROTEIN 5"/>
    <property type="match status" value="1"/>
</dbReference>
<keyword evidence="3" id="KW-0964">Secreted</keyword>
<dbReference type="WBParaSite" id="ACRNAN_scaffold20613.g15089.t1">
    <property type="protein sequence ID" value="ACRNAN_scaffold20613.g15089.t1"/>
    <property type="gene ID" value="ACRNAN_scaffold20613.g15089"/>
</dbReference>
<dbReference type="GO" id="GO:0005576">
    <property type="term" value="C:extracellular region"/>
    <property type="evidence" value="ECO:0007669"/>
    <property type="project" value="UniProtKB-SubCell"/>
</dbReference>